<keyword evidence="2" id="KW-1185">Reference proteome</keyword>
<evidence type="ECO:0000313" key="2">
    <source>
        <dbReference type="Proteomes" id="UP000198921"/>
    </source>
</evidence>
<evidence type="ECO:0000313" key="1">
    <source>
        <dbReference type="EMBL" id="SDY49604.1"/>
    </source>
</evidence>
<sequence length="196" mass="20997">MASPSVYRGVIPVVKQIGDSRFYVGVHLALVRDRLVCVGLDLRALNLSDSLLTEPMDLRNGDWLEITSPVLRGLPLSETIDQALAGYRAVVEQLNASTEEAVTTHGEAAAVVTTEPKGRGPRPQLDDETLQRVVAAAYRVGGRRPVQAVKAALEATGALPGPVTIDQARRAVVRARARGFIPPVKASGTEDEEDRA</sequence>
<dbReference type="RefSeq" id="WP_244522589.1">
    <property type="nucleotide sequence ID" value="NZ_FNOT01000007.1"/>
</dbReference>
<organism evidence="1 2">
    <name type="scientific">Geodermatophilus africanus</name>
    <dbReference type="NCBI Taxonomy" id="1137993"/>
    <lineage>
        <taxon>Bacteria</taxon>
        <taxon>Bacillati</taxon>
        <taxon>Actinomycetota</taxon>
        <taxon>Actinomycetes</taxon>
        <taxon>Geodermatophilales</taxon>
        <taxon>Geodermatophilaceae</taxon>
        <taxon>Geodermatophilus</taxon>
    </lineage>
</organism>
<protein>
    <submittedName>
        <fullName evidence="1">Uncharacterized protein</fullName>
    </submittedName>
</protein>
<reference evidence="2" key="1">
    <citation type="submission" date="2016-10" db="EMBL/GenBank/DDBJ databases">
        <authorList>
            <person name="Varghese N."/>
            <person name="Submissions S."/>
        </authorList>
    </citation>
    <scope>NUCLEOTIDE SEQUENCE [LARGE SCALE GENOMIC DNA]</scope>
    <source>
        <strain evidence="2">DSM 45422</strain>
    </source>
</reference>
<name>A0A1H3KDG5_9ACTN</name>
<dbReference type="EMBL" id="FNOT01000007">
    <property type="protein sequence ID" value="SDY49604.1"/>
    <property type="molecule type" value="Genomic_DNA"/>
</dbReference>
<accession>A0A1H3KDG5</accession>
<dbReference type="AlphaFoldDB" id="A0A1H3KDG5"/>
<proteinExistence type="predicted"/>
<dbReference type="Proteomes" id="UP000198921">
    <property type="component" value="Unassembled WGS sequence"/>
</dbReference>
<gene>
    <name evidence="1" type="ORF">SAMN05660209_03020</name>
</gene>